<accession>A0ABT3X0E5</accession>
<dbReference type="Proteomes" id="UP001208017">
    <property type="component" value="Unassembled WGS sequence"/>
</dbReference>
<keyword evidence="2" id="KW-1185">Reference proteome</keyword>
<gene>
    <name evidence="1" type="ORF">OS242_10395</name>
</gene>
<reference evidence="1 2" key="1">
    <citation type="submission" date="2022-11" db="EMBL/GenBank/DDBJ databases">
        <title>Study of microbial diversity in lake waters.</title>
        <authorList>
            <person name="Zhang J."/>
        </authorList>
    </citation>
    <scope>NUCLEOTIDE SEQUENCE [LARGE SCALE GENOMIC DNA]</scope>
    <source>
        <strain evidence="1 2">DT12</strain>
    </source>
</reference>
<protein>
    <submittedName>
        <fullName evidence="1">Uncharacterized protein</fullName>
    </submittedName>
</protein>
<name>A0ABT3X0E5_9BACL</name>
<evidence type="ECO:0000313" key="2">
    <source>
        <dbReference type="Proteomes" id="UP001208017"/>
    </source>
</evidence>
<organism evidence="1 2">
    <name type="scientific">Tumebacillus lacus</name>
    <dbReference type="NCBI Taxonomy" id="2995335"/>
    <lineage>
        <taxon>Bacteria</taxon>
        <taxon>Bacillati</taxon>
        <taxon>Bacillota</taxon>
        <taxon>Bacilli</taxon>
        <taxon>Bacillales</taxon>
        <taxon>Alicyclobacillaceae</taxon>
        <taxon>Tumebacillus</taxon>
    </lineage>
</organism>
<evidence type="ECO:0000313" key="1">
    <source>
        <dbReference type="EMBL" id="MCX7570373.1"/>
    </source>
</evidence>
<comment type="caution">
    <text evidence="1">The sequence shown here is derived from an EMBL/GenBank/DDBJ whole genome shotgun (WGS) entry which is preliminary data.</text>
</comment>
<sequence length="74" mass="8302">MSSTAEQIIWRPSDENQHDISELVPVDSGWIASVAMPASLVKGHKRRLISKGYEIKPEIEQTPEGQVIRYRKGG</sequence>
<dbReference type="EMBL" id="JAPMLT010000004">
    <property type="protein sequence ID" value="MCX7570373.1"/>
    <property type="molecule type" value="Genomic_DNA"/>
</dbReference>
<proteinExistence type="predicted"/>
<dbReference type="RefSeq" id="WP_267151618.1">
    <property type="nucleotide sequence ID" value="NZ_JAPMLT010000004.1"/>
</dbReference>